<dbReference type="PANTHER" id="PTHR12373:SF0">
    <property type="entry name" value="ENHANCER OF RUDIMENTARY HOMOLOG"/>
    <property type="match status" value="1"/>
</dbReference>
<evidence type="ECO:0000313" key="2">
    <source>
        <dbReference type="EMBL" id="CDW84902.1"/>
    </source>
</evidence>
<dbReference type="AlphaFoldDB" id="A0A078AUK3"/>
<protein>
    <submittedName>
        <fullName evidence="2">Enhancer of rudimentary homolog</fullName>
    </submittedName>
</protein>
<dbReference type="InterPro" id="IPR035912">
    <property type="entry name" value="EHR_sf"/>
</dbReference>
<proteinExistence type="inferred from homology"/>
<dbReference type="PANTHER" id="PTHR12373">
    <property type="entry name" value="ENHANCER OF RUDIMENTARY ERH"/>
    <property type="match status" value="1"/>
</dbReference>
<dbReference type="Pfam" id="PF01133">
    <property type="entry name" value="ER"/>
    <property type="match status" value="2"/>
</dbReference>
<dbReference type="SUPFAM" id="SSF143875">
    <property type="entry name" value="ERH-like"/>
    <property type="match status" value="2"/>
</dbReference>
<dbReference type="EMBL" id="CCKQ01013261">
    <property type="protein sequence ID" value="CDW84902.1"/>
    <property type="molecule type" value="Genomic_DNA"/>
</dbReference>
<name>A0A078AUK3_STYLE</name>
<dbReference type="InParanoid" id="A0A078AUK3"/>
<dbReference type="Proteomes" id="UP000039865">
    <property type="component" value="Unassembled WGS sequence"/>
</dbReference>
<comment type="similarity">
    <text evidence="1">Belongs to the E(R) family.</text>
</comment>
<dbReference type="OrthoDB" id="7887808at2759"/>
<dbReference type="InterPro" id="IPR000781">
    <property type="entry name" value="ERH"/>
</dbReference>
<dbReference type="Gene3D" id="3.30.2260.10">
    <property type="entry name" value="Enhancer of rudimentary"/>
    <property type="match status" value="1"/>
</dbReference>
<organism evidence="2 3">
    <name type="scientific">Stylonychia lemnae</name>
    <name type="common">Ciliate</name>
    <dbReference type="NCBI Taxonomy" id="5949"/>
    <lineage>
        <taxon>Eukaryota</taxon>
        <taxon>Sar</taxon>
        <taxon>Alveolata</taxon>
        <taxon>Ciliophora</taxon>
        <taxon>Intramacronucleata</taxon>
        <taxon>Spirotrichea</taxon>
        <taxon>Stichotrichia</taxon>
        <taxon>Sporadotrichida</taxon>
        <taxon>Oxytrichidae</taxon>
        <taxon>Stylonychinae</taxon>
        <taxon>Stylonychia</taxon>
    </lineage>
</organism>
<gene>
    <name evidence="2" type="primary">Contig3151.g3372</name>
    <name evidence="2" type="ORF">STYLEM_13971</name>
</gene>
<reference evidence="2 3" key="1">
    <citation type="submission" date="2014-06" db="EMBL/GenBank/DDBJ databases">
        <authorList>
            <person name="Swart Estienne"/>
        </authorList>
    </citation>
    <scope>NUCLEOTIDE SEQUENCE [LARGE SCALE GENOMIC DNA]</scope>
    <source>
        <strain evidence="2 3">130c</strain>
    </source>
</reference>
<sequence>MSDEQTINTATGGQASNAVIQHQQQVASLNGHSIMFMQFSKNEETRTYIDCKTPNEMLETFCRIYENFLLNKMGMINKEDEDEEGNSNNGKGGNQNEVKKVEYQLEDILKFVDQLYDLSAMVFNQKAAGYTCHGKAWIKGMLHVYLRKLAE</sequence>
<evidence type="ECO:0000256" key="1">
    <source>
        <dbReference type="ARBA" id="ARBA00007491"/>
    </source>
</evidence>
<evidence type="ECO:0000313" key="3">
    <source>
        <dbReference type="Proteomes" id="UP000039865"/>
    </source>
</evidence>
<accession>A0A078AUK3</accession>
<keyword evidence="3" id="KW-1185">Reference proteome</keyword>